<accession>A0AAE0CY59</accession>
<gene>
    <name evidence="1" type="ORF">CKAH01_10920</name>
</gene>
<reference evidence="1" key="1">
    <citation type="submission" date="2023-02" db="EMBL/GenBank/DDBJ databases">
        <title>Colletotrichum kahawae CIFC_Que2 genome sequencing and assembly.</title>
        <authorList>
            <person name="Baroncelli R."/>
        </authorList>
    </citation>
    <scope>NUCLEOTIDE SEQUENCE</scope>
    <source>
        <strain evidence="1">CIFC_Que2</strain>
    </source>
</reference>
<protein>
    <submittedName>
        <fullName evidence="1">Uncharacterized protein</fullName>
    </submittedName>
</protein>
<evidence type="ECO:0000313" key="1">
    <source>
        <dbReference type="EMBL" id="KAK2728448.1"/>
    </source>
</evidence>
<keyword evidence="2" id="KW-1185">Reference proteome</keyword>
<dbReference type="Proteomes" id="UP001281614">
    <property type="component" value="Unassembled WGS sequence"/>
</dbReference>
<organism evidence="1 2">
    <name type="scientific">Colletotrichum kahawae</name>
    <name type="common">Coffee berry disease fungus</name>
    <dbReference type="NCBI Taxonomy" id="34407"/>
    <lineage>
        <taxon>Eukaryota</taxon>
        <taxon>Fungi</taxon>
        <taxon>Dikarya</taxon>
        <taxon>Ascomycota</taxon>
        <taxon>Pezizomycotina</taxon>
        <taxon>Sordariomycetes</taxon>
        <taxon>Hypocreomycetidae</taxon>
        <taxon>Glomerellales</taxon>
        <taxon>Glomerellaceae</taxon>
        <taxon>Colletotrichum</taxon>
        <taxon>Colletotrichum gloeosporioides species complex</taxon>
    </lineage>
</organism>
<proteinExistence type="predicted"/>
<comment type="caution">
    <text evidence="1">The sequence shown here is derived from an EMBL/GenBank/DDBJ whole genome shotgun (WGS) entry which is preliminary data.</text>
</comment>
<dbReference type="EMBL" id="VYYT01000880">
    <property type="protein sequence ID" value="KAK2728448.1"/>
    <property type="molecule type" value="Genomic_DNA"/>
</dbReference>
<name>A0AAE0CY59_COLKA</name>
<dbReference type="AlphaFoldDB" id="A0AAE0CY59"/>
<evidence type="ECO:0000313" key="2">
    <source>
        <dbReference type="Proteomes" id="UP001281614"/>
    </source>
</evidence>
<sequence>MPSRNLNHVEIIDLTEDTESTVESTVNFTNSPDFIDLTQEIQLEDNAHYGPVIIDLTEEDLVKYEITVISEATTLSHNQTFEASPATIPLTGRG</sequence>